<evidence type="ECO:0000256" key="16">
    <source>
        <dbReference type="SAM" id="Phobius"/>
    </source>
</evidence>
<comment type="catalytic activity">
    <reaction evidence="13">
        <text>a di-trans,poly-cis-dolichyl beta-D-mannosyl phosphate + L-threonyl-[protein] = 3-O-(alpha-D-mannosyl)-L-threonyl-[protein] + a di-trans,poly-cis-dolichyl phosphate + H(+)</text>
        <dbReference type="Rhea" id="RHEA:53396"/>
        <dbReference type="Rhea" id="RHEA-COMP:11060"/>
        <dbReference type="Rhea" id="RHEA-COMP:13547"/>
        <dbReference type="Rhea" id="RHEA-COMP:19498"/>
        <dbReference type="Rhea" id="RHEA-COMP:19501"/>
        <dbReference type="ChEBI" id="CHEBI:15378"/>
        <dbReference type="ChEBI" id="CHEBI:30013"/>
        <dbReference type="ChEBI" id="CHEBI:57683"/>
        <dbReference type="ChEBI" id="CHEBI:58211"/>
        <dbReference type="ChEBI" id="CHEBI:137323"/>
        <dbReference type="EC" id="2.4.1.109"/>
    </reaction>
</comment>
<dbReference type="Gene3D" id="2.80.10.50">
    <property type="match status" value="1"/>
</dbReference>
<feature type="transmembrane region" description="Helical" evidence="16">
    <location>
        <begin position="251"/>
        <end position="281"/>
    </location>
</feature>
<dbReference type="InterPro" id="IPR036300">
    <property type="entry name" value="MIR_dom_sf"/>
</dbReference>
<evidence type="ECO:0000256" key="6">
    <source>
        <dbReference type="ARBA" id="ARBA00022679"/>
    </source>
</evidence>
<feature type="compositionally biased region" description="Basic and acidic residues" evidence="15">
    <location>
        <begin position="1"/>
        <end position="15"/>
    </location>
</feature>
<dbReference type="InParanoid" id="A0A7M7RGN3"/>
<evidence type="ECO:0000313" key="18">
    <source>
        <dbReference type="EnsemblMetazoa" id="XP_786089"/>
    </source>
</evidence>
<dbReference type="SUPFAM" id="SSF82109">
    <property type="entry name" value="MIR domain"/>
    <property type="match status" value="1"/>
</dbReference>
<dbReference type="CTD" id="29954"/>
<keyword evidence="5" id="KW-0328">Glycosyltransferase</keyword>
<feature type="region of interest" description="Disordered" evidence="15">
    <location>
        <begin position="1"/>
        <end position="67"/>
    </location>
</feature>
<dbReference type="GO" id="GO:0004169">
    <property type="term" value="F:dolichyl-phosphate-mannose-protein mannosyltransferase activity"/>
    <property type="evidence" value="ECO:0000318"/>
    <property type="project" value="GO_Central"/>
</dbReference>
<keyword evidence="6" id="KW-0808">Transferase</keyword>
<dbReference type="GO" id="GO:0035269">
    <property type="term" value="P:protein O-linked glycosylation via mannose"/>
    <property type="evidence" value="ECO:0000318"/>
    <property type="project" value="GO_Central"/>
</dbReference>
<evidence type="ECO:0000256" key="14">
    <source>
        <dbReference type="ARBA" id="ARBA00045102"/>
    </source>
</evidence>
<dbReference type="OrthoDB" id="5561486at2759"/>
<reference evidence="18" key="2">
    <citation type="submission" date="2021-01" db="UniProtKB">
        <authorList>
            <consortium name="EnsemblMetazoa"/>
        </authorList>
    </citation>
    <scope>IDENTIFICATION</scope>
</reference>
<dbReference type="InterPro" id="IPR003342">
    <property type="entry name" value="ArnT-like_N"/>
</dbReference>
<keyword evidence="10 16" id="KW-1133">Transmembrane helix</keyword>
<feature type="domain" description="MIR" evidence="17">
    <location>
        <begin position="360"/>
        <end position="416"/>
    </location>
</feature>
<sequence length="771" mass="86679">MSSDIFKKSTVDPKQAKQAFKPCHEDYQKDTYEGKKMAKMQDQSNGSGRGKADSQSSPTRTDSCSYQPVTPTSALLRGNKIIYAVPISIISLMALATRFYKLREPGHICWDETHFGKMGSFYINRTFFFDVHPPLGKMLIGLAGYLTGYDGSFPFDKPGDKYGDTEYYGMRAFCTTLGALIIPLTYLTVEEMTKSIPAAIIASSLILFDCGCLTLSQYILLDPILMVFISASVFSLVKFQSCQSNPFSPRWWVWMAVTGVLLACSFSVKWVGLFVILLAGATTALDLWKLLGDLNLTKMTLLYHLLARIVCLICLPAIIYTAFFAVHFQVLNQSGNGDGFYSSAFQAKLIGNKLHNAAMPEAIAYGSLITLKNHRSSGGLLHSHHHLYPEGSGAMQQQVTAYTHKDVNNEWLVKKFNVNPDPNDTSIEYVKHGDLIRLEHTATKRNLHSHPLPAPLSSRHQQVTCYGENGTGDVNDVWRVEIVGGREGDLVKVVKTKLKLVHQINGCALFSHSKTLPKWGWEQLEVTCNPYIRDVRTLWNVEDHVNEKLPNMNISLFVPSFLERFLEAHLVMASGNSNLKPKEGEITSEPWQWPINYRGQRFSGTNETEYRVYLLGNPVIWWGNLVVLAIFCLAAVGWLFMMQRGCELSPQIQDSAANVYPSCGWLLLGWGLHYLPFYLMGRVLYFHHYFPAMVFNSMITGIFLDHVLKVLELKLGGRFPHLHQSGVVILLAVVIHSFYLFYPLSYGMVGPLADKPGSQMAGLHWLSTWEF</sequence>
<evidence type="ECO:0000256" key="8">
    <source>
        <dbReference type="ARBA" id="ARBA00022737"/>
    </source>
</evidence>
<dbReference type="PROSITE" id="PS50919">
    <property type="entry name" value="MIR"/>
    <property type="match status" value="3"/>
</dbReference>
<evidence type="ECO:0000256" key="5">
    <source>
        <dbReference type="ARBA" id="ARBA00022676"/>
    </source>
</evidence>
<evidence type="ECO:0000256" key="11">
    <source>
        <dbReference type="ARBA" id="ARBA00023136"/>
    </source>
</evidence>
<keyword evidence="8" id="KW-0677">Repeat</keyword>
<proteinExistence type="inferred from homology"/>
<dbReference type="CDD" id="cd23282">
    <property type="entry name" value="beta-trefoil_MIR_POMT2"/>
    <property type="match status" value="1"/>
</dbReference>
<evidence type="ECO:0000313" key="19">
    <source>
        <dbReference type="Proteomes" id="UP000007110"/>
    </source>
</evidence>
<evidence type="ECO:0000256" key="2">
    <source>
        <dbReference type="ARBA" id="ARBA00004922"/>
    </source>
</evidence>
<dbReference type="InterPro" id="IPR016093">
    <property type="entry name" value="MIR_motif"/>
</dbReference>
<feature type="transmembrane region" description="Helical" evidence="16">
    <location>
        <begin position="686"/>
        <end position="704"/>
    </location>
</feature>
<dbReference type="InterPro" id="IPR027005">
    <property type="entry name" value="PMT-like"/>
</dbReference>
<feature type="domain" description="MIR" evidence="17">
    <location>
        <begin position="488"/>
        <end position="544"/>
    </location>
</feature>
<dbReference type="FunFam" id="2.80.10.50:FF:000026">
    <property type="entry name" value="Blast:Protein O-mannosyl-transferase 2"/>
    <property type="match status" value="1"/>
</dbReference>
<feature type="domain" description="MIR" evidence="17">
    <location>
        <begin position="427"/>
        <end position="483"/>
    </location>
</feature>
<dbReference type="AlphaFoldDB" id="A0A7M7RGN3"/>
<accession>A0A7M7RGN3</accession>
<dbReference type="Pfam" id="PF16192">
    <property type="entry name" value="PMT_4TMC"/>
    <property type="match status" value="1"/>
</dbReference>
<comment type="catalytic activity">
    <reaction evidence="14">
        <text>a di-trans,poly-cis-dolichyl beta-D-mannosyl phosphate + L-seryl-[protein] = 3-O-(alpha-D-mannosyl)-L-seryl-[protein] + a di-trans,poly-cis-dolichyl phosphate + H(+)</text>
        <dbReference type="Rhea" id="RHEA:17377"/>
        <dbReference type="Rhea" id="RHEA-COMP:9863"/>
        <dbReference type="Rhea" id="RHEA-COMP:13546"/>
        <dbReference type="Rhea" id="RHEA-COMP:19498"/>
        <dbReference type="Rhea" id="RHEA-COMP:19501"/>
        <dbReference type="ChEBI" id="CHEBI:15378"/>
        <dbReference type="ChEBI" id="CHEBI:29999"/>
        <dbReference type="ChEBI" id="CHEBI:57683"/>
        <dbReference type="ChEBI" id="CHEBI:58211"/>
        <dbReference type="ChEBI" id="CHEBI:137321"/>
        <dbReference type="EC" id="2.4.1.109"/>
    </reaction>
</comment>
<feature type="compositionally biased region" description="Basic and acidic residues" evidence="15">
    <location>
        <begin position="22"/>
        <end position="36"/>
    </location>
</feature>
<feature type="transmembrane region" description="Helical" evidence="16">
    <location>
        <begin position="168"/>
        <end position="189"/>
    </location>
</feature>
<dbReference type="KEGG" id="spu:580971"/>
<keyword evidence="19" id="KW-1185">Reference proteome</keyword>
<feature type="transmembrane region" description="Helical" evidence="16">
    <location>
        <begin position="223"/>
        <end position="239"/>
    </location>
</feature>
<evidence type="ECO:0000256" key="4">
    <source>
        <dbReference type="ARBA" id="ARBA00012839"/>
    </source>
</evidence>
<evidence type="ECO:0000256" key="9">
    <source>
        <dbReference type="ARBA" id="ARBA00022824"/>
    </source>
</evidence>
<dbReference type="FunCoup" id="A0A7M7RGN3">
    <property type="interactions" value="639"/>
</dbReference>
<dbReference type="GO" id="GO:0005789">
    <property type="term" value="C:endoplasmic reticulum membrane"/>
    <property type="evidence" value="ECO:0007669"/>
    <property type="project" value="UniProtKB-SubCell"/>
</dbReference>
<evidence type="ECO:0000256" key="12">
    <source>
        <dbReference type="ARBA" id="ARBA00039583"/>
    </source>
</evidence>
<protein>
    <recommendedName>
        <fullName evidence="12">Protein O-mannosyl-transferase 2</fullName>
        <ecNumber evidence="4">2.4.1.109</ecNumber>
    </recommendedName>
</protein>
<dbReference type="Proteomes" id="UP000007110">
    <property type="component" value="Unassembled WGS sequence"/>
</dbReference>
<evidence type="ECO:0000256" key="13">
    <source>
        <dbReference type="ARBA" id="ARBA00045085"/>
    </source>
</evidence>
<organism evidence="18 19">
    <name type="scientific">Strongylocentrotus purpuratus</name>
    <name type="common">Purple sea urchin</name>
    <dbReference type="NCBI Taxonomy" id="7668"/>
    <lineage>
        <taxon>Eukaryota</taxon>
        <taxon>Metazoa</taxon>
        <taxon>Echinodermata</taxon>
        <taxon>Eleutherozoa</taxon>
        <taxon>Echinozoa</taxon>
        <taxon>Echinoidea</taxon>
        <taxon>Euechinoidea</taxon>
        <taxon>Echinacea</taxon>
        <taxon>Camarodonta</taxon>
        <taxon>Echinidea</taxon>
        <taxon>Strongylocentrotidae</taxon>
        <taxon>Strongylocentrotus</taxon>
    </lineage>
</organism>
<dbReference type="Pfam" id="PF02366">
    <property type="entry name" value="PMT"/>
    <property type="match status" value="1"/>
</dbReference>
<name>A0A7M7RGN3_STRPU</name>
<keyword evidence="9" id="KW-0256">Endoplasmic reticulum</keyword>
<dbReference type="InterPro" id="IPR032421">
    <property type="entry name" value="PMT_4TMC"/>
</dbReference>
<feature type="transmembrane region" description="Helical" evidence="16">
    <location>
        <begin position="659"/>
        <end position="679"/>
    </location>
</feature>
<reference evidence="19" key="1">
    <citation type="submission" date="2015-02" db="EMBL/GenBank/DDBJ databases">
        <title>Genome sequencing for Strongylocentrotus purpuratus.</title>
        <authorList>
            <person name="Murali S."/>
            <person name="Liu Y."/>
            <person name="Vee V."/>
            <person name="English A."/>
            <person name="Wang M."/>
            <person name="Skinner E."/>
            <person name="Han Y."/>
            <person name="Muzny D.M."/>
            <person name="Worley K.C."/>
            <person name="Gibbs R.A."/>
        </authorList>
    </citation>
    <scope>NUCLEOTIDE SEQUENCE</scope>
</reference>
<evidence type="ECO:0000256" key="1">
    <source>
        <dbReference type="ARBA" id="ARBA00004477"/>
    </source>
</evidence>
<keyword evidence="7 16" id="KW-0812">Transmembrane</keyword>
<feature type="transmembrane region" description="Helical" evidence="16">
    <location>
        <begin position="724"/>
        <end position="742"/>
    </location>
</feature>
<evidence type="ECO:0000259" key="17">
    <source>
        <dbReference type="PROSITE" id="PS50919"/>
    </source>
</evidence>
<evidence type="ECO:0000256" key="3">
    <source>
        <dbReference type="ARBA" id="ARBA00007222"/>
    </source>
</evidence>
<feature type="compositionally biased region" description="Polar residues" evidence="15">
    <location>
        <begin position="53"/>
        <end position="67"/>
    </location>
</feature>
<evidence type="ECO:0000256" key="15">
    <source>
        <dbReference type="SAM" id="MobiDB-lite"/>
    </source>
</evidence>
<dbReference type="UniPathway" id="UPA00378"/>
<feature type="transmembrane region" description="Helical" evidence="16">
    <location>
        <begin position="619"/>
        <end position="639"/>
    </location>
</feature>
<dbReference type="PANTHER" id="PTHR10050:SF46">
    <property type="entry name" value="PROTEIN O-MANNOSYL-TRANSFERASE 2"/>
    <property type="match status" value="1"/>
</dbReference>
<comment type="pathway">
    <text evidence="2">Protein modification; protein glycosylation.</text>
</comment>
<dbReference type="OMA" id="MCGWDDN"/>
<evidence type="ECO:0000256" key="7">
    <source>
        <dbReference type="ARBA" id="ARBA00022692"/>
    </source>
</evidence>
<feature type="transmembrane region" description="Helical" evidence="16">
    <location>
        <begin position="81"/>
        <end position="100"/>
    </location>
</feature>
<dbReference type="EC" id="2.4.1.109" evidence="4"/>
<comment type="subcellular location">
    <subcellularLocation>
        <location evidence="1">Endoplasmic reticulum membrane</location>
        <topology evidence="1">Multi-pass membrane protein</topology>
    </subcellularLocation>
</comment>
<dbReference type="EnsemblMetazoa" id="XM_780996">
    <property type="protein sequence ID" value="XP_786089"/>
    <property type="gene ID" value="LOC580971"/>
</dbReference>
<dbReference type="RefSeq" id="XP_786089.4">
    <property type="nucleotide sequence ID" value="XM_780996.5"/>
</dbReference>
<evidence type="ECO:0000256" key="10">
    <source>
        <dbReference type="ARBA" id="ARBA00022989"/>
    </source>
</evidence>
<dbReference type="GeneID" id="580971"/>
<dbReference type="PANTHER" id="PTHR10050">
    <property type="entry name" value="DOLICHYL-PHOSPHATE-MANNOSE--PROTEIN MANNOSYLTRANSFERASE"/>
    <property type="match status" value="1"/>
</dbReference>
<dbReference type="GO" id="GO:0005783">
    <property type="term" value="C:endoplasmic reticulum"/>
    <property type="evidence" value="ECO:0000318"/>
    <property type="project" value="GO_Central"/>
</dbReference>
<feature type="transmembrane region" description="Helical" evidence="16">
    <location>
        <begin position="301"/>
        <end position="326"/>
    </location>
</feature>
<feature type="transmembrane region" description="Helical" evidence="16">
    <location>
        <begin position="196"/>
        <end position="217"/>
    </location>
</feature>
<keyword evidence="11 16" id="KW-0472">Membrane</keyword>
<dbReference type="Pfam" id="PF02815">
    <property type="entry name" value="MIR"/>
    <property type="match status" value="1"/>
</dbReference>
<comment type="similarity">
    <text evidence="3">Belongs to the glycosyltransferase 39 family.</text>
</comment>
<dbReference type="SMART" id="SM00472">
    <property type="entry name" value="MIR"/>
    <property type="match status" value="3"/>
</dbReference>